<dbReference type="PANTHER" id="PTHR24376">
    <property type="entry name" value="ZINC FINGER PROTEIN"/>
    <property type="match status" value="1"/>
</dbReference>
<accession>A0A7R8YUJ9</accession>
<evidence type="ECO:0000256" key="6">
    <source>
        <dbReference type="ARBA" id="ARBA00023242"/>
    </source>
</evidence>
<dbReference type="InterPro" id="IPR013087">
    <property type="entry name" value="Znf_C2H2_type"/>
</dbReference>
<keyword evidence="2" id="KW-0479">Metal-binding</keyword>
<keyword evidence="11" id="KW-1185">Reference proteome</keyword>
<gene>
    <name evidence="10" type="ORF">HERILL_LOCUS8677</name>
</gene>
<dbReference type="GO" id="GO:0005634">
    <property type="term" value="C:nucleus"/>
    <property type="evidence" value="ECO:0007669"/>
    <property type="project" value="UniProtKB-SubCell"/>
</dbReference>
<dbReference type="Proteomes" id="UP000594454">
    <property type="component" value="Chromosome 3"/>
</dbReference>
<proteinExistence type="predicted"/>
<keyword evidence="3" id="KW-0677">Repeat</keyword>
<evidence type="ECO:0000256" key="3">
    <source>
        <dbReference type="ARBA" id="ARBA00022737"/>
    </source>
</evidence>
<feature type="domain" description="C2H2-type" evidence="9">
    <location>
        <begin position="637"/>
        <end position="669"/>
    </location>
</feature>
<feature type="compositionally biased region" description="Basic and acidic residues" evidence="8">
    <location>
        <begin position="41"/>
        <end position="52"/>
    </location>
</feature>
<organism evidence="10 11">
    <name type="scientific">Hermetia illucens</name>
    <name type="common">Black soldier fly</name>
    <dbReference type="NCBI Taxonomy" id="343691"/>
    <lineage>
        <taxon>Eukaryota</taxon>
        <taxon>Metazoa</taxon>
        <taxon>Ecdysozoa</taxon>
        <taxon>Arthropoda</taxon>
        <taxon>Hexapoda</taxon>
        <taxon>Insecta</taxon>
        <taxon>Pterygota</taxon>
        <taxon>Neoptera</taxon>
        <taxon>Endopterygota</taxon>
        <taxon>Diptera</taxon>
        <taxon>Brachycera</taxon>
        <taxon>Stratiomyomorpha</taxon>
        <taxon>Stratiomyidae</taxon>
        <taxon>Hermetiinae</taxon>
        <taxon>Hermetia</taxon>
    </lineage>
</organism>
<evidence type="ECO:0000313" key="11">
    <source>
        <dbReference type="Proteomes" id="UP000594454"/>
    </source>
</evidence>
<evidence type="ECO:0000256" key="1">
    <source>
        <dbReference type="ARBA" id="ARBA00004123"/>
    </source>
</evidence>
<feature type="compositionally biased region" description="Basic and acidic residues" evidence="8">
    <location>
        <begin position="221"/>
        <end position="243"/>
    </location>
</feature>
<evidence type="ECO:0000313" key="10">
    <source>
        <dbReference type="EMBL" id="CAD7085862.1"/>
    </source>
</evidence>
<keyword evidence="4 7" id="KW-0863">Zinc-finger</keyword>
<keyword evidence="6" id="KW-0539">Nucleus</keyword>
<dbReference type="PANTHER" id="PTHR24376:SF216">
    <property type="entry name" value="ZINC FINGER PROTEIN 420-LIKE"/>
    <property type="match status" value="1"/>
</dbReference>
<dbReference type="FunCoup" id="A0A7R8YUJ9">
    <property type="interactions" value="188"/>
</dbReference>
<evidence type="ECO:0000256" key="5">
    <source>
        <dbReference type="ARBA" id="ARBA00022833"/>
    </source>
</evidence>
<feature type="domain" description="C2H2-type" evidence="9">
    <location>
        <begin position="802"/>
        <end position="829"/>
    </location>
</feature>
<dbReference type="GO" id="GO:0001228">
    <property type="term" value="F:DNA-binding transcription activator activity, RNA polymerase II-specific"/>
    <property type="evidence" value="ECO:0007669"/>
    <property type="project" value="TreeGrafter"/>
</dbReference>
<feature type="region of interest" description="Disordered" evidence="8">
    <location>
        <begin position="172"/>
        <end position="257"/>
    </location>
</feature>
<feature type="compositionally biased region" description="Polar residues" evidence="8">
    <location>
        <begin position="111"/>
        <end position="124"/>
    </location>
</feature>
<dbReference type="GO" id="GO:0008270">
    <property type="term" value="F:zinc ion binding"/>
    <property type="evidence" value="ECO:0007669"/>
    <property type="project" value="UniProtKB-KW"/>
</dbReference>
<feature type="domain" description="C2H2-type" evidence="9">
    <location>
        <begin position="920"/>
        <end position="950"/>
    </location>
</feature>
<dbReference type="InterPro" id="IPR003604">
    <property type="entry name" value="Matrin/U1-like-C_Znf_C2H2"/>
</dbReference>
<evidence type="ECO:0000259" key="9">
    <source>
        <dbReference type="PROSITE" id="PS50157"/>
    </source>
</evidence>
<feature type="region of interest" description="Disordered" evidence="8">
    <location>
        <begin position="32"/>
        <end position="54"/>
    </location>
</feature>
<dbReference type="AlphaFoldDB" id="A0A7R8YUJ9"/>
<dbReference type="OrthoDB" id="30289at2759"/>
<dbReference type="GO" id="GO:0000978">
    <property type="term" value="F:RNA polymerase II cis-regulatory region sequence-specific DNA binding"/>
    <property type="evidence" value="ECO:0007669"/>
    <property type="project" value="TreeGrafter"/>
</dbReference>
<dbReference type="EMBL" id="LR899011">
    <property type="protein sequence ID" value="CAD7085862.1"/>
    <property type="molecule type" value="Genomic_DNA"/>
</dbReference>
<evidence type="ECO:0000256" key="8">
    <source>
        <dbReference type="SAM" id="MobiDB-lite"/>
    </source>
</evidence>
<evidence type="ECO:0000256" key="4">
    <source>
        <dbReference type="ARBA" id="ARBA00022771"/>
    </source>
</evidence>
<dbReference type="SMART" id="SM00451">
    <property type="entry name" value="ZnF_U1"/>
    <property type="match status" value="4"/>
</dbReference>
<dbReference type="SMART" id="SM00355">
    <property type="entry name" value="ZnF_C2H2"/>
    <property type="match status" value="18"/>
</dbReference>
<comment type="subcellular location">
    <subcellularLocation>
        <location evidence="1">Nucleus</location>
    </subcellularLocation>
</comment>
<dbReference type="InParanoid" id="A0A7R8YUJ9"/>
<dbReference type="SUPFAM" id="SSF57667">
    <property type="entry name" value="beta-beta-alpha zinc fingers"/>
    <property type="match status" value="5"/>
</dbReference>
<sequence>MLGDDMDDTHLCIKCSRSIVGLENYIQHRKTNCSSKASEPIPREPEPSEHHQYRNFGFTETPNYHKPEEVVKTNKSLTDSYDIPYDLGADVFFSSLELQSSSRKPIPNPTPVSTSGKHSSSTKILTRKATAALLSHNETNDDWISPSNNTDSLMKAVRDISGTKKCDNVFIVPFQHDSPEPSEEEDDDDEDYEGPPSTHTGGKWKPGNTLSPTILRNSPAWDDRSQWEPSEHDDEKVVKTHDNDDFDHDLIPPPGHTKGKWVPGTKIVKLDYKEEVEVEKIFSDQYWCNTCNRKLATKLLYERHIKSSLHLKRSEPEQELEQAIPTLPKISERVKKRSVYLNADLYLTENPAVPEDTKSATTEKQIRKRRKYFMRCETCKMRLRKDILGKHLISHYHYRRMSRNPGKSFDLVLKNIDKIVHQAPYQCQPCRFYTNTQEDFMNHWNCNDHADVVEGPGRFCCNFCKFECEDNNQMRRHLLGQEHREVILAVNRSFPIVIGKRISIECPKCKQGFRYNIELRKHAGQCTREPAGTASNDYQSKFICPICKVSCKSQLALQKHRLRQHKNRSFFCSICKIEFNEALEAKKHRSSSLHRVTAATLKNTKCLSKKCQTCSEVLKNLLELKKHLEDKHPDAKHACPHCGDKFLLPQEISRHIRDKICQPSTSQDPLKQEVFQARDEVNPGSTACTSKAELCPTGTSKEWNCSECSYRSPLKAELLYHQVLHNYPRADINTQLPCSICEKTFRKYSLRYHLRQHTNERVFECDQCQMKFSRKYNLKTHVDNIHCKKQKEEVTSEKPASFQCDVCGKCFNNKHCLTQHGTVHKERDQKFKCPVEGCIYIARSSGELKVHWSAHTTEKIFPCSVSDCNYKGKTLVLLKRHMKIHKPVDKTFDCPHCDFKAKIPGHLKRHIRIHTGEKPYKCPYCTFQCNTSENLRKHVLTTSIHTGRSLYECQYCGPTDFFKTNFQKEYRTHLVVVHHVKS</sequence>
<feature type="region of interest" description="Disordered" evidence="8">
    <location>
        <begin position="99"/>
        <end position="124"/>
    </location>
</feature>
<reference evidence="10 11" key="1">
    <citation type="submission" date="2020-11" db="EMBL/GenBank/DDBJ databases">
        <authorList>
            <person name="Wallbank WR R."/>
            <person name="Pardo Diaz C."/>
            <person name="Kozak K."/>
            <person name="Martin S."/>
            <person name="Jiggins C."/>
            <person name="Moest M."/>
            <person name="Warren A I."/>
            <person name="Generalovic N T."/>
            <person name="Byers J.R.P. K."/>
            <person name="Montejo-Kovacevich G."/>
            <person name="Yen C E."/>
        </authorList>
    </citation>
    <scope>NUCLEOTIDE SEQUENCE [LARGE SCALE GENOMIC DNA]</scope>
</reference>
<keyword evidence="5" id="KW-0862">Zinc</keyword>
<dbReference type="PROSITE" id="PS50157">
    <property type="entry name" value="ZINC_FINGER_C2H2_2"/>
    <property type="match status" value="5"/>
</dbReference>
<dbReference type="PROSITE" id="PS00028">
    <property type="entry name" value="ZINC_FINGER_C2H2_1"/>
    <property type="match status" value="6"/>
</dbReference>
<feature type="domain" description="C2H2-type" evidence="9">
    <location>
        <begin position="892"/>
        <end position="919"/>
    </location>
</feature>
<feature type="domain" description="C2H2-type" evidence="9">
    <location>
        <begin position="763"/>
        <end position="791"/>
    </location>
</feature>
<dbReference type="Gene3D" id="3.30.160.60">
    <property type="entry name" value="Classic Zinc Finger"/>
    <property type="match status" value="8"/>
</dbReference>
<feature type="compositionally biased region" description="Acidic residues" evidence="8">
    <location>
        <begin position="180"/>
        <end position="193"/>
    </location>
</feature>
<evidence type="ECO:0000256" key="2">
    <source>
        <dbReference type="ARBA" id="ARBA00022723"/>
    </source>
</evidence>
<dbReference type="InterPro" id="IPR036236">
    <property type="entry name" value="Znf_C2H2_sf"/>
</dbReference>
<evidence type="ECO:0000256" key="7">
    <source>
        <dbReference type="PROSITE-ProRule" id="PRU00042"/>
    </source>
</evidence>
<dbReference type="Pfam" id="PF00096">
    <property type="entry name" value="zf-C2H2"/>
    <property type="match status" value="2"/>
</dbReference>
<dbReference type="FunFam" id="3.30.160.60:FF:000100">
    <property type="entry name" value="Zinc finger 45-like"/>
    <property type="match status" value="1"/>
</dbReference>
<protein>
    <recommendedName>
        <fullName evidence="9">C2H2-type domain-containing protein</fullName>
    </recommendedName>
</protein>
<name>A0A7R8YUJ9_HERIL</name>
<dbReference type="OMA" id="HEKHKHH"/>